<reference evidence="1" key="1">
    <citation type="journal article" date="2020" name="mSystems">
        <title>Genome- and Community-Level Interaction Insights into Carbon Utilization and Element Cycling Functions of Hydrothermarchaeota in Hydrothermal Sediment.</title>
        <authorList>
            <person name="Zhou Z."/>
            <person name="Liu Y."/>
            <person name="Xu W."/>
            <person name="Pan J."/>
            <person name="Luo Z.H."/>
            <person name="Li M."/>
        </authorList>
    </citation>
    <scope>NUCLEOTIDE SEQUENCE [LARGE SCALE GENOMIC DNA]</scope>
    <source>
        <strain evidence="1">HyVt-628</strain>
    </source>
</reference>
<accession>A0A7C5HL79</accession>
<sequence length="83" mass="9233">MSGHAEVQLAGYISAIVCSDSRYDDIVILPTPVEMVAVAVLSICPERAFFKNSHMRIRIVHRFFSPSQTGFVESSPPVPLLHY</sequence>
<gene>
    <name evidence="1" type="ORF">ENL01_05125</name>
</gene>
<dbReference type="AlphaFoldDB" id="A0A7C5HL79"/>
<proteinExistence type="predicted"/>
<dbReference type="EMBL" id="DRSK01000286">
    <property type="protein sequence ID" value="HHE08233.1"/>
    <property type="molecule type" value="Genomic_DNA"/>
</dbReference>
<protein>
    <submittedName>
        <fullName evidence="1">Uncharacterized protein</fullName>
    </submittedName>
</protein>
<evidence type="ECO:0000313" key="1">
    <source>
        <dbReference type="EMBL" id="HHE08233.1"/>
    </source>
</evidence>
<comment type="caution">
    <text evidence="1">The sequence shown here is derived from an EMBL/GenBank/DDBJ whole genome shotgun (WGS) entry which is preliminary data.</text>
</comment>
<organism evidence="1">
    <name type="scientific">Chlorobaculum parvum</name>
    <dbReference type="NCBI Taxonomy" id="274539"/>
    <lineage>
        <taxon>Bacteria</taxon>
        <taxon>Pseudomonadati</taxon>
        <taxon>Chlorobiota</taxon>
        <taxon>Chlorobiia</taxon>
        <taxon>Chlorobiales</taxon>
        <taxon>Chlorobiaceae</taxon>
        <taxon>Chlorobaculum</taxon>
    </lineage>
</organism>
<name>A0A7C5HL79_9CHLB</name>
<dbReference type="Proteomes" id="UP000886059">
    <property type="component" value="Unassembled WGS sequence"/>
</dbReference>